<proteinExistence type="predicted"/>
<protein>
    <submittedName>
        <fullName evidence="2">Uncharacterized protein</fullName>
    </submittedName>
</protein>
<dbReference type="VEuPathDB" id="FungiDB:An14g06660"/>
<dbReference type="KEGG" id="ang:An14g06660"/>
<reference evidence="2" key="2">
    <citation type="submission" date="2025-08" db="UniProtKB">
        <authorList>
            <consortium name="RefSeq"/>
        </authorList>
    </citation>
    <scope>IDENTIFICATION</scope>
</reference>
<evidence type="ECO:0000256" key="1">
    <source>
        <dbReference type="SAM" id="Phobius"/>
    </source>
</evidence>
<gene>
    <name evidence="2" type="ORF">An14g06660</name>
</gene>
<keyword evidence="1" id="KW-0472">Membrane</keyword>
<name>A0AAJ8BYR9_ASPNG</name>
<reference evidence="2" key="1">
    <citation type="submission" date="2025-02" db="EMBL/GenBank/DDBJ databases">
        <authorList>
            <consortium name="NCBI Genome Project"/>
        </authorList>
    </citation>
    <scope>NUCLEOTIDE SEQUENCE</scope>
</reference>
<dbReference type="RefSeq" id="XP_059604695.1">
    <property type="nucleotide sequence ID" value="XM_059744373.1"/>
</dbReference>
<feature type="transmembrane region" description="Helical" evidence="1">
    <location>
        <begin position="186"/>
        <end position="208"/>
    </location>
</feature>
<dbReference type="AlphaFoldDB" id="A0AAJ8BYR9"/>
<dbReference type="GeneID" id="84593061"/>
<sequence length="222" mass="24610">MVISSPDVPLLRPCAMTHSYPVEMDLVWLSLGGDDLTQYLLVIIQNELVALMIGLRDHAKLLSDVVMSFCWRSEPRMMGLTKVLDNIPLQSSHLVFPAPNIRPRRLPGPEPGKTPDKMGAFFARSGSLARTSGDRHRDAGIHYHTATRCDTNWRSSGSVMPLALFEPTRRRIRGRRETLAPSEPDALLVIAILGQVSGLILTALTGTLSLRRKIPLSLTARR</sequence>
<organism evidence="2">
    <name type="scientific">Aspergillus niger</name>
    <dbReference type="NCBI Taxonomy" id="5061"/>
    <lineage>
        <taxon>Eukaryota</taxon>
        <taxon>Fungi</taxon>
        <taxon>Dikarya</taxon>
        <taxon>Ascomycota</taxon>
        <taxon>Pezizomycotina</taxon>
        <taxon>Eurotiomycetes</taxon>
        <taxon>Eurotiomycetidae</taxon>
        <taxon>Eurotiales</taxon>
        <taxon>Aspergillaceae</taxon>
        <taxon>Aspergillus</taxon>
        <taxon>Aspergillus subgen. Circumdati</taxon>
    </lineage>
</organism>
<accession>A0AAJ8BYR9</accession>
<keyword evidence="1" id="KW-0812">Transmembrane</keyword>
<evidence type="ECO:0000313" key="2">
    <source>
        <dbReference type="RefSeq" id="XP_059604695.1"/>
    </source>
</evidence>
<keyword evidence="1" id="KW-1133">Transmembrane helix</keyword>